<dbReference type="OMA" id="TVETTTW"/>
<reference evidence="2 3" key="1">
    <citation type="journal article" date="2011" name="PLoS Genet.">
        <title>Comparative genomic analysis of human fungal pathogens causing paracoccidioidomycosis.</title>
        <authorList>
            <person name="Desjardins C.A."/>
            <person name="Champion M.D."/>
            <person name="Holder J.W."/>
            <person name="Muszewska A."/>
            <person name="Goldberg J."/>
            <person name="Bailao A.M."/>
            <person name="Brigido M.M."/>
            <person name="Ferreira M.E."/>
            <person name="Garcia A.M."/>
            <person name="Grynberg M."/>
            <person name="Gujja S."/>
            <person name="Heiman D.I."/>
            <person name="Henn M.R."/>
            <person name="Kodira C.D."/>
            <person name="Leon-Narvaez H."/>
            <person name="Longo L.V."/>
            <person name="Ma L.J."/>
            <person name="Malavazi I."/>
            <person name="Matsuo A.L."/>
            <person name="Morais F.V."/>
            <person name="Pereira M."/>
            <person name="Rodriguez-Brito S."/>
            <person name="Sakthikumar S."/>
            <person name="Salem-Izacc S.M."/>
            <person name="Sykes S.M."/>
            <person name="Teixeira M.M."/>
            <person name="Vallejo M.C."/>
            <person name="Walter M.E."/>
            <person name="Yandava C."/>
            <person name="Young S."/>
            <person name="Zeng Q."/>
            <person name="Zucker J."/>
            <person name="Felipe M.S."/>
            <person name="Goldman G.H."/>
            <person name="Haas B.J."/>
            <person name="McEwen J.G."/>
            <person name="Nino-Vega G."/>
            <person name="Puccia R."/>
            <person name="San-Blas G."/>
            <person name="Soares C.M."/>
            <person name="Birren B.W."/>
            <person name="Cuomo C.A."/>
        </authorList>
    </citation>
    <scope>NUCLEOTIDE SEQUENCE [LARGE SCALE GENOMIC DNA]</scope>
    <source>
        <strain evidence="2 3">Pb18</strain>
    </source>
</reference>
<feature type="compositionally biased region" description="Basic and acidic residues" evidence="1">
    <location>
        <begin position="88"/>
        <end position="100"/>
    </location>
</feature>
<dbReference type="InParanoid" id="C1GGJ5"/>
<accession>C1GGJ5</accession>
<feature type="region of interest" description="Disordered" evidence="1">
    <location>
        <begin position="85"/>
        <end position="108"/>
    </location>
</feature>
<organism evidence="2 3">
    <name type="scientific">Paracoccidioides brasiliensis (strain Pb18)</name>
    <dbReference type="NCBI Taxonomy" id="502780"/>
    <lineage>
        <taxon>Eukaryota</taxon>
        <taxon>Fungi</taxon>
        <taxon>Dikarya</taxon>
        <taxon>Ascomycota</taxon>
        <taxon>Pezizomycotina</taxon>
        <taxon>Eurotiomycetes</taxon>
        <taxon>Eurotiomycetidae</taxon>
        <taxon>Onygenales</taxon>
        <taxon>Ajellomycetaceae</taxon>
        <taxon>Paracoccidioides</taxon>
    </lineage>
</organism>
<keyword evidence="3" id="KW-1185">Reference proteome</keyword>
<dbReference type="HOGENOM" id="CLU_142986_2_0_1"/>
<name>C1GGJ5_PARBD</name>
<evidence type="ECO:0000313" key="3">
    <source>
        <dbReference type="Proteomes" id="UP000001628"/>
    </source>
</evidence>
<dbReference type="Pfam" id="PF11093">
    <property type="entry name" value="Mitochondr_Som1"/>
    <property type="match status" value="1"/>
</dbReference>
<dbReference type="Proteomes" id="UP000001628">
    <property type="component" value="Unassembled WGS sequence"/>
</dbReference>
<evidence type="ECO:0008006" key="4">
    <source>
        <dbReference type="Google" id="ProtNLM"/>
    </source>
</evidence>
<evidence type="ECO:0000313" key="2">
    <source>
        <dbReference type="EMBL" id="EEH50353.1"/>
    </source>
</evidence>
<dbReference type="EMBL" id="KN275964">
    <property type="protein sequence ID" value="EEH50353.1"/>
    <property type="molecule type" value="Genomic_DNA"/>
</dbReference>
<dbReference type="RefSeq" id="XP_010761884.1">
    <property type="nucleotide sequence ID" value="XM_010763582.1"/>
</dbReference>
<dbReference type="VEuPathDB" id="FungiDB:PADG_06432"/>
<dbReference type="eggNOG" id="ENOG502SG5C">
    <property type="taxonomic scope" value="Eukaryota"/>
</dbReference>
<proteinExistence type="predicted"/>
<gene>
    <name evidence="2" type="ORF">PADG_06432</name>
</gene>
<dbReference type="KEGG" id="pbn:PADG_06432"/>
<sequence length="108" mass="12285">MPTTLLHPFPTSALPTALLTTSKKYRETPRKPPVDLLQCPLMEMVQYSCNPPNKEVPAPGIIECESVVRLFRRCANGLTVETTTWERSGMRKERDNESEKKKKKGVQK</sequence>
<protein>
    <recommendedName>
        <fullName evidence="4">Mitochondrial export protein Som1</fullName>
    </recommendedName>
</protein>
<dbReference type="GO" id="GO:0042720">
    <property type="term" value="C:mitochondrial inner membrane peptidase complex"/>
    <property type="evidence" value="ECO:0007669"/>
    <property type="project" value="InterPro"/>
</dbReference>
<evidence type="ECO:0000256" key="1">
    <source>
        <dbReference type="SAM" id="MobiDB-lite"/>
    </source>
</evidence>
<dbReference type="InterPro" id="IPR024645">
    <property type="entry name" value="Mitochondr_Som1"/>
</dbReference>
<dbReference type="OrthoDB" id="3983163at2759"/>
<dbReference type="AlphaFoldDB" id="C1GGJ5"/>
<dbReference type="GeneID" id="22585157"/>